<feature type="region of interest" description="Disordered" evidence="6">
    <location>
        <begin position="156"/>
        <end position="179"/>
    </location>
</feature>
<feature type="compositionally biased region" description="Basic and acidic residues" evidence="6">
    <location>
        <begin position="169"/>
        <end position="179"/>
    </location>
</feature>
<evidence type="ECO:0000256" key="7">
    <source>
        <dbReference type="SAM" id="Phobius"/>
    </source>
</evidence>
<proteinExistence type="inferred from homology"/>
<keyword evidence="4 7" id="KW-1133">Transmembrane helix</keyword>
<comment type="caution">
    <text evidence="9">The sequence shown here is derived from an EMBL/GenBank/DDBJ whole genome shotgun (WGS) entry which is preliminary data.</text>
</comment>
<evidence type="ECO:0000313" key="10">
    <source>
        <dbReference type="Proteomes" id="UP000187429"/>
    </source>
</evidence>
<evidence type="ECO:0000256" key="3">
    <source>
        <dbReference type="ARBA" id="ARBA00022692"/>
    </source>
</evidence>
<accession>A0A1R1YK71</accession>
<feature type="compositionally biased region" description="Basic and acidic residues" evidence="6">
    <location>
        <begin position="89"/>
        <end position="102"/>
    </location>
</feature>
<dbReference type="GO" id="GO:0006629">
    <property type="term" value="P:lipid metabolic process"/>
    <property type="evidence" value="ECO:0007669"/>
    <property type="project" value="InterPro"/>
</dbReference>
<dbReference type="PANTHER" id="PTHR10556">
    <property type="entry name" value="3-OXO-5-ALPHA-STEROID 4-DEHYDROGENASE"/>
    <property type="match status" value="1"/>
</dbReference>
<dbReference type="GO" id="GO:0016020">
    <property type="term" value="C:membrane"/>
    <property type="evidence" value="ECO:0007669"/>
    <property type="project" value="UniProtKB-SubCell"/>
</dbReference>
<evidence type="ECO:0000313" key="9">
    <source>
        <dbReference type="EMBL" id="OMJ27311.1"/>
    </source>
</evidence>
<evidence type="ECO:0000256" key="4">
    <source>
        <dbReference type="ARBA" id="ARBA00022989"/>
    </source>
</evidence>
<comment type="similarity">
    <text evidence="2">Belongs to the steroid 5-alpha reductase family.</text>
</comment>
<name>A0A1R1YK71_9FUNG</name>
<dbReference type="InterPro" id="IPR001104">
    <property type="entry name" value="3-oxo-5_a-steroid_4-DH_C"/>
</dbReference>
<evidence type="ECO:0000256" key="2">
    <source>
        <dbReference type="ARBA" id="ARBA00007742"/>
    </source>
</evidence>
<evidence type="ECO:0000259" key="8">
    <source>
        <dbReference type="Pfam" id="PF02544"/>
    </source>
</evidence>
<comment type="subcellular location">
    <subcellularLocation>
        <location evidence="1">Membrane</location>
        <topology evidence="1">Multi-pass membrane protein</topology>
    </subcellularLocation>
</comment>
<reference evidence="10" key="1">
    <citation type="submission" date="2017-01" db="EMBL/GenBank/DDBJ databases">
        <authorList>
            <person name="Wang Y."/>
            <person name="White M."/>
            <person name="Kvist S."/>
            <person name="Moncalvo J.-M."/>
        </authorList>
    </citation>
    <scope>NUCLEOTIDE SEQUENCE [LARGE SCALE GENOMIC DNA]</scope>
    <source>
        <strain evidence="10">ID-206-W2</strain>
    </source>
</reference>
<keyword evidence="10" id="KW-1185">Reference proteome</keyword>
<feature type="region of interest" description="Disordered" evidence="6">
    <location>
        <begin position="89"/>
        <end position="125"/>
    </location>
</feature>
<keyword evidence="5 7" id="KW-0472">Membrane</keyword>
<dbReference type="EMBL" id="LSSM01001070">
    <property type="protein sequence ID" value="OMJ27311.1"/>
    <property type="molecule type" value="Genomic_DNA"/>
</dbReference>
<keyword evidence="3 7" id="KW-0812">Transmembrane</keyword>
<dbReference type="Proteomes" id="UP000187429">
    <property type="component" value="Unassembled WGS sequence"/>
</dbReference>
<dbReference type="GO" id="GO:0016627">
    <property type="term" value="F:oxidoreductase activity, acting on the CH-CH group of donors"/>
    <property type="evidence" value="ECO:0007669"/>
    <property type="project" value="InterPro"/>
</dbReference>
<dbReference type="InterPro" id="IPR039357">
    <property type="entry name" value="SRD5A/TECR"/>
</dbReference>
<evidence type="ECO:0000256" key="1">
    <source>
        <dbReference type="ARBA" id="ARBA00004141"/>
    </source>
</evidence>
<protein>
    <submittedName>
        <fullName evidence="9">Steroid 5-alpha-reductase DET2</fullName>
    </submittedName>
</protein>
<evidence type="ECO:0000256" key="5">
    <source>
        <dbReference type="ARBA" id="ARBA00023136"/>
    </source>
</evidence>
<sequence length="265" mass="29558">MNGYINGRYARYGSGLLSSAESWNILGYKYFEFFGKISESSAIISLRRFTKSEESLYLGLVLFVIGFAINIHSDEILIRIQRRKACETKRSPLSHSRIEGPKSKVPYSISPRLDSKSQSEDSSVAEDFNGSNFHIANNQPRSSLNSDSQTVLQEETHCGDLVGSSPRKMVGDHVKERKPSSLANGTTRYAIPRGGLFELVSCPHYFGELVEWSGYTLVGGGVAGLLFVVSTAANLIPRAVQIHHWYRNEFANYPTERKAIIPFIL</sequence>
<dbReference type="PANTHER" id="PTHR10556:SF43">
    <property type="entry name" value="STEROID 5-ALPHA-REDUCTASE DET2"/>
    <property type="match status" value="1"/>
</dbReference>
<feature type="domain" description="3-oxo-5-alpha-steroid 4-dehydrogenase C-terminal" evidence="8">
    <location>
        <begin position="184"/>
        <end position="265"/>
    </location>
</feature>
<evidence type="ECO:0000256" key="6">
    <source>
        <dbReference type="SAM" id="MobiDB-lite"/>
    </source>
</evidence>
<organism evidence="9 10">
    <name type="scientific">Smittium culicis</name>
    <dbReference type="NCBI Taxonomy" id="133412"/>
    <lineage>
        <taxon>Eukaryota</taxon>
        <taxon>Fungi</taxon>
        <taxon>Fungi incertae sedis</taxon>
        <taxon>Zoopagomycota</taxon>
        <taxon>Kickxellomycotina</taxon>
        <taxon>Harpellomycetes</taxon>
        <taxon>Harpellales</taxon>
        <taxon>Legeriomycetaceae</taxon>
        <taxon>Smittium</taxon>
    </lineage>
</organism>
<dbReference type="OrthoDB" id="5788137at2759"/>
<feature type="transmembrane region" description="Helical" evidence="7">
    <location>
        <begin position="55"/>
        <end position="73"/>
    </location>
</feature>
<gene>
    <name evidence="9" type="ORF">AYI69_g3258</name>
</gene>
<dbReference type="Pfam" id="PF02544">
    <property type="entry name" value="Steroid_dh"/>
    <property type="match status" value="1"/>
</dbReference>
<dbReference type="PROSITE" id="PS50244">
    <property type="entry name" value="S5A_REDUCTASE"/>
    <property type="match status" value="1"/>
</dbReference>
<dbReference type="AlphaFoldDB" id="A0A1R1YK71"/>